<evidence type="ECO:0000313" key="3">
    <source>
        <dbReference type="Proteomes" id="UP000030686"/>
    </source>
</evidence>
<feature type="compositionally biased region" description="Polar residues" evidence="1">
    <location>
        <begin position="1"/>
        <end position="24"/>
    </location>
</feature>
<evidence type="ECO:0000313" key="2">
    <source>
        <dbReference type="EMBL" id="CDM33667.1"/>
    </source>
</evidence>
<name>W6QVS2_PENRF</name>
<feature type="compositionally biased region" description="Basic and acidic residues" evidence="1">
    <location>
        <begin position="25"/>
        <end position="40"/>
    </location>
</feature>
<dbReference type="EMBL" id="HG792017">
    <property type="protein sequence ID" value="CDM33667.1"/>
    <property type="molecule type" value="Genomic_DNA"/>
</dbReference>
<accession>W6QVS2</accession>
<evidence type="ECO:0000256" key="1">
    <source>
        <dbReference type="SAM" id="MobiDB-lite"/>
    </source>
</evidence>
<feature type="region of interest" description="Disordered" evidence="1">
    <location>
        <begin position="1"/>
        <end position="40"/>
    </location>
</feature>
<dbReference type="Proteomes" id="UP000030686">
    <property type="component" value="Unassembled WGS sequence"/>
</dbReference>
<keyword evidence="3" id="KW-1185">Reference proteome</keyword>
<gene>
    <name evidence="2" type="ORF">PROQFM164_S03g000391</name>
</gene>
<organism evidence="2 3">
    <name type="scientific">Penicillium roqueforti (strain FM164)</name>
    <dbReference type="NCBI Taxonomy" id="1365484"/>
    <lineage>
        <taxon>Eukaryota</taxon>
        <taxon>Fungi</taxon>
        <taxon>Dikarya</taxon>
        <taxon>Ascomycota</taxon>
        <taxon>Pezizomycotina</taxon>
        <taxon>Eurotiomycetes</taxon>
        <taxon>Eurotiomycetidae</taxon>
        <taxon>Eurotiales</taxon>
        <taxon>Aspergillaceae</taxon>
        <taxon>Penicillium</taxon>
    </lineage>
</organism>
<dbReference type="AlphaFoldDB" id="W6QVS2"/>
<proteinExistence type="predicted"/>
<protein>
    <submittedName>
        <fullName evidence="2">Genomic scaffold, ProqFM164S03</fullName>
    </submittedName>
</protein>
<reference evidence="2" key="1">
    <citation type="journal article" date="2014" name="Nat. Commun.">
        <title>Multiple recent horizontal transfers of a large genomic region in cheese making fungi.</title>
        <authorList>
            <person name="Cheeseman K."/>
            <person name="Ropars J."/>
            <person name="Renault P."/>
            <person name="Dupont J."/>
            <person name="Gouzy J."/>
            <person name="Branca A."/>
            <person name="Abraham A.L."/>
            <person name="Ceppi M."/>
            <person name="Conseiller E."/>
            <person name="Debuchy R."/>
            <person name="Malagnac F."/>
            <person name="Goarin A."/>
            <person name="Silar P."/>
            <person name="Lacoste S."/>
            <person name="Sallet E."/>
            <person name="Bensimon A."/>
            <person name="Giraud T."/>
            <person name="Brygoo Y."/>
        </authorList>
    </citation>
    <scope>NUCLEOTIDE SEQUENCE [LARGE SCALE GENOMIC DNA]</scope>
    <source>
        <strain evidence="2">FM164</strain>
    </source>
</reference>
<sequence>MSGTRSISQSVGASGDLSSSATNETHTKHANVDLGKLESH</sequence>